<evidence type="ECO:0000259" key="2">
    <source>
        <dbReference type="Pfam" id="PF05729"/>
    </source>
</evidence>
<dbReference type="InterPro" id="IPR007111">
    <property type="entry name" value="NACHT_NTPase"/>
</dbReference>
<evidence type="ECO:0000256" key="1">
    <source>
        <dbReference type="SAM" id="Coils"/>
    </source>
</evidence>
<dbReference type="Pfam" id="PF05729">
    <property type="entry name" value="NACHT"/>
    <property type="match status" value="1"/>
</dbReference>
<evidence type="ECO:0000313" key="4">
    <source>
        <dbReference type="Proteomes" id="UP001564626"/>
    </source>
</evidence>
<feature type="domain" description="NACHT" evidence="2">
    <location>
        <begin position="239"/>
        <end position="394"/>
    </location>
</feature>
<accession>A0ABV4CGA5</accession>
<dbReference type="PANTHER" id="PTHR46844:SF1">
    <property type="entry name" value="SLR5058 PROTEIN"/>
    <property type="match status" value="1"/>
</dbReference>
<feature type="coiled-coil region" evidence="1">
    <location>
        <begin position="478"/>
        <end position="505"/>
    </location>
</feature>
<dbReference type="RefSeq" id="WP_369774778.1">
    <property type="nucleotide sequence ID" value="NZ_JBGEHV010000017.1"/>
</dbReference>
<dbReference type="SMART" id="SM00567">
    <property type="entry name" value="EZ_HEAT"/>
    <property type="match status" value="4"/>
</dbReference>
<dbReference type="InterPro" id="IPR004155">
    <property type="entry name" value="PBS_lyase_HEAT"/>
</dbReference>
<sequence length="1170" mass="129195">MHKNEINGPVHGHVVQASCIQGGVHVHQSELGDVLRRLRDVTVAVGAGSGVRVAPGTVLTHAALTDSTAVPLDGGLALIRSEPDDRPFACVALGQPTEDERVVAGSTTGSPVLDRRTGGVCGVLDEAGELASVPEVPELISAARRNYDWLDLLSDEQRRAGGWQHPMPRLRRYLATVARADDEHAYSLVSRQVPSLSKIYLTRLTTQAADASEPPEHLERLPEDRLLDHHPGIQVQDIAGMGKSSLVRRLAAESARRWLAEGEGSFVPVLIPAEALTKASPLPNALADGVVQGFTHQLDRSQLVELFGAEPLPGVDWLVLVDGWDEILDAAARHSVLRTIGSLREQPGYRVLITSRPRAWREFRGQIDQTRYPTFTMELFNDEELQDLAARVLRERQHPDPVGAAGDFLAQVHRTKLRTLAHVPLFSTMLCLLYAEDPNEELPDNQSHLYDRFVSWLNAKLIELDARTRLRNRVSRHGQAAEQAVDQLFENIESLLQKIAFERQKLGAEQRDLSIIEHALTWAGAEPPTSLMSPAEWGELLADVLQISGLVIQPGSELRFLHQTVEEYLAACHLDANSDPRRWSGRRLLAPQQSWPWPHLEVKAFLAARWADEAGVDLTRMLRKLLRWGRWRHNIGFLAKLVQEGVELDQDLVDRAVRILCKVVSNPKSASNEWKDCLTWLEDLDKNRAAHELEALASTAPWDRRYEAVRELASLHGERALPVIRQFINDARVGTTPRTVLARHLRDLGIKQVHALFTDIAADESNGALRVEAAKILTSELGHDLAVMGALTVDLGLDDEKRLEASKIVLEHDVDRGLDALSALVHSATEPSVWRDAVRLIEARNPGRAEAELTAFTESEKAPIDLRFDAARILVREYEREVGLLLEMAKSRKLDRERRLAAAKMARRDDLEAAAALILDIVASCAPTDPYRLEALECLVGINDAEAFSALRDFVRTPDQDDPSRFRAVEISDRCASPATVADLYGELATSSSVNSAWRVKAARAAFAKHTAKGAKFLAVIAKDSNAQAENRYEAALVLLRHDRTKGSESLVVIGEDRSLPGTFRMEVLDKASPGMTQKAWERLAEDSAVAESVRLSAAQKIRDPTTRERLLAAKAAGAKSGQIRFDAALALARVNRDKGLAALRAIASDRRINPSIAEKAAKAAGRLDR</sequence>
<evidence type="ECO:0000313" key="3">
    <source>
        <dbReference type="EMBL" id="MEY8040041.1"/>
    </source>
</evidence>
<proteinExistence type="predicted"/>
<dbReference type="PANTHER" id="PTHR46844">
    <property type="entry name" value="SLR5058 PROTEIN"/>
    <property type="match status" value="1"/>
</dbReference>
<protein>
    <submittedName>
        <fullName evidence="3">NACHT domain-containing NTPase</fullName>
    </submittedName>
</protein>
<name>A0ABV4CGA5_9PSEU</name>
<dbReference type="Gene3D" id="3.40.50.300">
    <property type="entry name" value="P-loop containing nucleotide triphosphate hydrolases"/>
    <property type="match status" value="1"/>
</dbReference>
<dbReference type="InterPro" id="IPR027417">
    <property type="entry name" value="P-loop_NTPase"/>
</dbReference>
<keyword evidence="1" id="KW-0175">Coiled coil</keyword>
<organism evidence="3 4">
    <name type="scientific">Saccharopolyspora cebuensis</name>
    <dbReference type="NCBI Taxonomy" id="418759"/>
    <lineage>
        <taxon>Bacteria</taxon>
        <taxon>Bacillati</taxon>
        <taxon>Actinomycetota</taxon>
        <taxon>Actinomycetes</taxon>
        <taxon>Pseudonocardiales</taxon>
        <taxon>Pseudonocardiaceae</taxon>
        <taxon>Saccharopolyspora</taxon>
    </lineage>
</organism>
<dbReference type="EMBL" id="JBGEHV010000017">
    <property type="protein sequence ID" value="MEY8040041.1"/>
    <property type="molecule type" value="Genomic_DNA"/>
</dbReference>
<gene>
    <name evidence="3" type="ORF">AB8O55_11600</name>
</gene>
<reference evidence="3 4" key="1">
    <citation type="submission" date="2024-08" db="EMBL/GenBank/DDBJ databases">
        <title>Genome mining of Saccharopolyspora cebuensis PGLac3 from Nigerian medicinal plant.</title>
        <authorList>
            <person name="Ezeobiora C.E."/>
            <person name="Igbokwe N.H."/>
            <person name="Amin D.H."/>
            <person name="Mendie U.E."/>
        </authorList>
    </citation>
    <scope>NUCLEOTIDE SEQUENCE [LARGE SCALE GENOMIC DNA]</scope>
    <source>
        <strain evidence="3 4">PGLac3</strain>
    </source>
</reference>
<dbReference type="Proteomes" id="UP001564626">
    <property type="component" value="Unassembled WGS sequence"/>
</dbReference>
<keyword evidence="4" id="KW-1185">Reference proteome</keyword>
<comment type="caution">
    <text evidence="3">The sequence shown here is derived from an EMBL/GenBank/DDBJ whole genome shotgun (WGS) entry which is preliminary data.</text>
</comment>